<evidence type="ECO:0000313" key="2">
    <source>
        <dbReference type="Proteomes" id="UP001595645"/>
    </source>
</evidence>
<dbReference type="GO" id="GO:0008233">
    <property type="term" value="F:peptidase activity"/>
    <property type="evidence" value="ECO:0007669"/>
    <property type="project" value="UniProtKB-KW"/>
</dbReference>
<reference evidence="2" key="1">
    <citation type="journal article" date="2019" name="Int. J. Syst. Evol. Microbiol.">
        <title>The Global Catalogue of Microorganisms (GCM) 10K type strain sequencing project: providing services to taxonomists for standard genome sequencing and annotation.</title>
        <authorList>
            <consortium name="The Broad Institute Genomics Platform"/>
            <consortium name="The Broad Institute Genome Sequencing Center for Infectious Disease"/>
            <person name="Wu L."/>
            <person name="Ma J."/>
        </authorList>
    </citation>
    <scope>NUCLEOTIDE SEQUENCE [LARGE SCALE GENOMIC DNA]</scope>
    <source>
        <strain evidence="2">CGMCC 4.7676</strain>
    </source>
</reference>
<evidence type="ECO:0000313" key="1">
    <source>
        <dbReference type="EMBL" id="MFC3452657.1"/>
    </source>
</evidence>
<sequence>MVTDLLIPADLRKLAPAQAEHEDKLLALPNVVGVALGHKHTEGRDTGTPCVQVLVDMKMSPDLLQRDEIVPAKIGATPTDVIEVGLVQAGAGAVPTPPRARDWVESYGEERDHLSGREHDPAAAALRAVMSTLPHAEQVAALNSATRAHAAGAPGICCQDMPQPSERNTGAARRFYVLSNNHVLARCNDAAIGDLIVQPAPADGGHHPMDAVARLARFVPLKFHRRTAAHDGWAPVNLVDAAIAEGRFYQLERGIHWIGEVSESNPTPQIGDILRKSGRAGDYTTAPILGLHATIEVNYPNGRIARFAKQIITPGALSPGGDSGAVATDPARRAVGLLFATSPQVAVLNPMPLVEHLLGVRIAGLIGTEQNGTGSRATR</sequence>
<dbReference type="EMBL" id="JBHRWK010000038">
    <property type="protein sequence ID" value="MFC3452657.1"/>
    <property type="molecule type" value="Genomic_DNA"/>
</dbReference>
<dbReference type="InterPro" id="IPR009003">
    <property type="entry name" value="Peptidase_S1_PA"/>
</dbReference>
<accession>A0ABV7P3Z2</accession>
<keyword evidence="2" id="KW-1185">Reference proteome</keyword>
<dbReference type="RefSeq" id="WP_378241426.1">
    <property type="nucleotide sequence ID" value="NZ_JBHRWK010000038.1"/>
</dbReference>
<gene>
    <name evidence="1" type="ORF">ACFOSH_24745</name>
</gene>
<proteinExistence type="predicted"/>
<dbReference type="GO" id="GO:0006508">
    <property type="term" value="P:proteolysis"/>
    <property type="evidence" value="ECO:0007669"/>
    <property type="project" value="UniProtKB-KW"/>
</dbReference>
<comment type="caution">
    <text evidence="1">The sequence shown here is derived from an EMBL/GenBank/DDBJ whole genome shotgun (WGS) entry which is preliminary data.</text>
</comment>
<name>A0ABV7P3Z2_9PSEU</name>
<protein>
    <submittedName>
        <fullName evidence="1">Serine protease</fullName>
    </submittedName>
</protein>
<dbReference type="SUPFAM" id="SSF50494">
    <property type="entry name" value="Trypsin-like serine proteases"/>
    <property type="match status" value="1"/>
</dbReference>
<keyword evidence="1" id="KW-0378">Hydrolase</keyword>
<keyword evidence="1" id="KW-0645">Protease</keyword>
<organism evidence="1 2">
    <name type="scientific">Amycolatopsis speibonae</name>
    <dbReference type="NCBI Taxonomy" id="1450224"/>
    <lineage>
        <taxon>Bacteria</taxon>
        <taxon>Bacillati</taxon>
        <taxon>Actinomycetota</taxon>
        <taxon>Actinomycetes</taxon>
        <taxon>Pseudonocardiales</taxon>
        <taxon>Pseudonocardiaceae</taxon>
        <taxon>Amycolatopsis</taxon>
    </lineage>
</organism>
<dbReference type="Proteomes" id="UP001595645">
    <property type="component" value="Unassembled WGS sequence"/>
</dbReference>